<dbReference type="AlphaFoldDB" id="A0A4Q7LY12"/>
<dbReference type="PROSITE" id="PS00759">
    <property type="entry name" value="ARGE_DAPE_CPG2_2"/>
    <property type="match status" value="1"/>
</dbReference>
<protein>
    <submittedName>
        <fullName evidence="7">Carboxypeptidase PM20D1</fullName>
    </submittedName>
</protein>
<dbReference type="Gene3D" id="3.30.70.360">
    <property type="match status" value="1"/>
</dbReference>
<dbReference type="InterPro" id="IPR011650">
    <property type="entry name" value="Peptidase_M20_dimer"/>
</dbReference>
<keyword evidence="7" id="KW-0121">Carboxypeptidase</keyword>
<dbReference type="Pfam" id="PF07687">
    <property type="entry name" value="M20_dimer"/>
    <property type="match status" value="1"/>
</dbReference>
<dbReference type="PANTHER" id="PTHR45962">
    <property type="entry name" value="N-FATTY-ACYL-AMINO ACID SYNTHASE/HYDROLASE PM20D1"/>
    <property type="match status" value="1"/>
</dbReference>
<dbReference type="InterPro" id="IPR001261">
    <property type="entry name" value="ArgE/DapE_CS"/>
</dbReference>
<evidence type="ECO:0000313" key="7">
    <source>
        <dbReference type="EMBL" id="RZS59118.1"/>
    </source>
</evidence>
<evidence type="ECO:0000256" key="3">
    <source>
        <dbReference type="ARBA" id="ARBA00022723"/>
    </source>
</evidence>
<keyword evidence="4" id="KW-0378">Hydrolase</keyword>
<comment type="caution">
    <text evidence="7">The sequence shown here is derived from an EMBL/GenBank/DDBJ whole genome shotgun (WGS) entry which is preliminary data.</text>
</comment>
<dbReference type="EMBL" id="SGWW01000001">
    <property type="protein sequence ID" value="RZS59118.1"/>
    <property type="molecule type" value="Genomic_DNA"/>
</dbReference>
<dbReference type="InterPro" id="IPR002933">
    <property type="entry name" value="Peptidase_M20"/>
</dbReference>
<dbReference type="Gene3D" id="1.10.150.900">
    <property type="match status" value="1"/>
</dbReference>
<dbReference type="InterPro" id="IPR047177">
    <property type="entry name" value="Pept_M20A"/>
</dbReference>
<comment type="similarity">
    <text evidence="1">Belongs to the peptidase M20A family.</text>
</comment>
<evidence type="ECO:0000256" key="1">
    <source>
        <dbReference type="ARBA" id="ARBA00006247"/>
    </source>
</evidence>
<accession>A0A4Q7LY12</accession>
<dbReference type="SUPFAM" id="SSF55031">
    <property type="entry name" value="Bacterial exopeptidase dimerisation domain"/>
    <property type="match status" value="1"/>
</dbReference>
<sequence length="487" mass="52170">MTSTVSASGAFDEGSNDAVAARHSAAAGAAAAHIDVDARAVERLAALVRIPTISRHPDGPGPRRDPEPFERFIEALPTLYPRVHEQLTRERVGEAALLYCWPGSDPDGATTPTVLMAHYDVVPATDDGWTHPPFAAVITNSGPDGGDDAVMWGRGTIDDKGCAAAIFEAIDRLIAAGFTPQRDVLVSLGDDEEVTGRGAQAVVALLRSRGIRPSLVLDEGGAIVSGAFPGVDEPYAVVGVTEKGITTLRLVVEHQGGHAASPPPLAATERLARALLRLNRRPARARLDPTTRTMIATLGARARQPLRSVFTRAGLFAPLLVRVFLRTSAETRALVRTTRAVTELRAGHAANALPERAEATINMRIAPGTSVAEAVDEVRSAIRDEAVEIDVLEPSEPSPVSPASGAGWDAIVQAVRDVHPNLLVTPYVMMQASDSRFFTTISDHVYRFAPFRMSAAERACLHAKDERIRLSAYLEGVRVYEALVRQR</sequence>
<keyword evidence="2" id="KW-0645">Protease</keyword>
<feature type="domain" description="Peptidase M20 dimerisation" evidence="6">
    <location>
        <begin position="241"/>
        <end position="388"/>
    </location>
</feature>
<keyword evidence="8" id="KW-1185">Reference proteome</keyword>
<dbReference type="GO" id="GO:0046872">
    <property type="term" value="F:metal ion binding"/>
    <property type="evidence" value="ECO:0007669"/>
    <property type="project" value="UniProtKB-KW"/>
</dbReference>
<evidence type="ECO:0000313" key="8">
    <source>
        <dbReference type="Proteomes" id="UP000293519"/>
    </source>
</evidence>
<reference evidence="7 8" key="1">
    <citation type="journal article" date="2015" name="Stand. Genomic Sci.">
        <title>Genomic Encyclopedia of Bacterial and Archaeal Type Strains, Phase III: the genomes of soil and plant-associated and newly described type strains.</title>
        <authorList>
            <person name="Whitman W.B."/>
            <person name="Woyke T."/>
            <person name="Klenk H.P."/>
            <person name="Zhou Y."/>
            <person name="Lilburn T.G."/>
            <person name="Beck B.J."/>
            <person name="De Vos P."/>
            <person name="Vandamme P."/>
            <person name="Eisen J.A."/>
            <person name="Garrity G."/>
            <person name="Hugenholtz P."/>
            <person name="Kyrpides N.C."/>
        </authorList>
    </citation>
    <scope>NUCLEOTIDE SEQUENCE [LARGE SCALE GENOMIC DNA]</scope>
    <source>
        <strain evidence="7 8">CV2</strain>
    </source>
</reference>
<gene>
    <name evidence="7" type="ORF">EV141_0335</name>
</gene>
<name>A0A4Q7LY12_9MICO</name>
<dbReference type="GO" id="GO:0006508">
    <property type="term" value="P:proteolysis"/>
    <property type="evidence" value="ECO:0007669"/>
    <property type="project" value="UniProtKB-KW"/>
</dbReference>
<dbReference type="GO" id="GO:0004180">
    <property type="term" value="F:carboxypeptidase activity"/>
    <property type="evidence" value="ECO:0007669"/>
    <property type="project" value="UniProtKB-KW"/>
</dbReference>
<dbReference type="InterPro" id="IPR036264">
    <property type="entry name" value="Bact_exopeptidase_dim_dom"/>
</dbReference>
<evidence type="ECO:0000256" key="5">
    <source>
        <dbReference type="ARBA" id="ARBA00022833"/>
    </source>
</evidence>
<organism evidence="7 8">
    <name type="scientific">Microcella putealis</name>
    <dbReference type="NCBI Taxonomy" id="337005"/>
    <lineage>
        <taxon>Bacteria</taxon>
        <taxon>Bacillati</taxon>
        <taxon>Actinomycetota</taxon>
        <taxon>Actinomycetes</taxon>
        <taxon>Micrococcales</taxon>
        <taxon>Microbacteriaceae</taxon>
        <taxon>Microcella</taxon>
    </lineage>
</organism>
<dbReference type="Proteomes" id="UP000293519">
    <property type="component" value="Unassembled WGS sequence"/>
</dbReference>
<keyword evidence="3" id="KW-0479">Metal-binding</keyword>
<dbReference type="RefSeq" id="WP_241968936.1">
    <property type="nucleotide sequence ID" value="NZ_SGWW01000001.1"/>
</dbReference>
<keyword evidence="5" id="KW-0862">Zinc</keyword>
<dbReference type="Gene3D" id="3.40.630.10">
    <property type="entry name" value="Zn peptidases"/>
    <property type="match status" value="1"/>
</dbReference>
<evidence type="ECO:0000259" key="6">
    <source>
        <dbReference type="Pfam" id="PF07687"/>
    </source>
</evidence>
<dbReference type="SUPFAM" id="SSF53187">
    <property type="entry name" value="Zn-dependent exopeptidases"/>
    <property type="match status" value="1"/>
</dbReference>
<evidence type="ECO:0000256" key="2">
    <source>
        <dbReference type="ARBA" id="ARBA00022670"/>
    </source>
</evidence>
<proteinExistence type="inferred from homology"/>
<dbReference type="Pfam" id="PF01546">
    <property type="entry name" value="Peptidase_M20"/>
    <property type="match status" value="1"/>
</dbReference>
<dbReference type="PANTHER" id="PTHR45962:SF1">
    <property type="entry name" value="N-FATTY-ACYL-AMINO ACID SYNTHASE_HYDROLASE PM20D1"/>
    <property type="match status" value="1"/>
</dbReference>
<evidence type="ECO:0000256" key="4">
    <source>
        <dbReference type="ARBA" id="ARBA00022801"/>
    </source>
</evidence>